<dbReference type="InterPro" id="IPR036866">
    <property type="entry name" value="RibonucZ/Hydroxyglut_hydro"/>
</dbReference>
<dbReference type="SUPFAM" id="SSF56281">
    <property type="entry name" value="Metallo-hydrolase/oxidoreductase"/>
    <property type="match status" value="1"/>
</dbReference>
<dbReference type="Proteomes" id="UP000503440">
    <property type="component" value="Chromosome"/>
</dbReference>
<evidence type="ECO:0000313" key="4">
    <source>
        <dbReference type="EMBL" id="QOW42641.1"/>
    </source>
</evidence>
<gene>
    <name evidence="3" type="ORF">FSC09_14040</name>
    <name evidence="4" type="ORF">G0027_07085</name>
</gene>
<dbReference type="Gene3D" id="3.60.15.10">
    <property type="entry name" value="Ribonuclease Z/Hydroxyacylglutathione hydrolase-like"/>
    <property type="match status" value="1"/>
</dbReference>
<feature type="transmembrane region" description="Helical" evidence="1">
    <location>
        <begin position="7"/>
        <end position="26"/>
    </location>
</feature>
<name>A0A6C0Y5Q8_9GAMM</name>
<reference evidence="3 5" key="1">
    <citation type="submission" date="2019-09" db="EMBL/GenBank/DDBJ databases">
        <title>Non-baumannii Acinetobacter spp. carrying blaNDM-1 isolated in China.</title>
        <authorList>
            <person name="Cui C."/>
            <person name="Chen C."/>
            <person name="Sun J."/>
            <person name="Liu Y."/>
        </authorList>
    </citation>
    <scope>NUCLEOTIDE SEQUENCE [LARGE SCALE GENOMIC DNA]</scope>
    <source>
        <strain evidence="3 5">B18</strain>
    </source>
</reference>
<organism evidence="3 5">
    <name type="scientific">Acinetobacter indicus</name>
    <dbReference type="NCBI Taxonomy" id="756892"/>
    <lineage>
        <taxon>Bacteria</taxon>
        <taxon>Pseudomonadati</taxon>
        <taxon>Pseudomonadota</taxon>
        <taxon>Gammaproteobacteria</taxon>
        <taxon>Moraxellales</taxon>
        <taxon>Moraxellaceae</taxon>
        <taxon>Acinetobacter</taxon>
    </lineage>
</organism>
<keyword evidence="3" id="KW-0378">Hydrolase</keyword>
<proteinExistence type="predicted"/>
<dbReference type="SMART" id="SM00849">
    <property type="entry name" value="Lactamase_B"/>
    <property type="match status" value="1"/>
</dbReference>
<evidence type="ECO:0000313" key="6">
    <source>
        <dbReference type="Proteomes" id="UP000593812"/>
    </source>
</evidence>
<evidence type="ECO:0000259" key="2">
    <source>
        <dbReference type="SMART" id="SM00849"/>
    </source>
</evidence>
<dbReference type="InterPro" id="IPR001279">
    <property type="entry name" value="Metallo-B-lactamas"/>
</dbReference>
<dbReference type="PANTHER" id="PTHR43546:SF3">
    <property type="entry name" value="UPF0173 METAL-DEPENDENT HYDROLASE MJ1163"/>
    <property type="match status" value="1"/>
</dbReference>
<dbReference type="Proteomes" id="UP000593812">
    <property type="component" value="Chromosome"/>
</dbReference>
<feature type="domain" description="Metallo-beta-lactamase" evidence="2">
    <location>
        <begin position="56"/>
        <end position="220"/>
    </location>
</feature>
<sequence>MTLKYKILSGLLGLILLLIALIIYMLQPSGKVQDFQPWLYQPAATAPAGYTVKFFGVSTLLFDDGQQQLLIDGFFSRPSLSQLMFGQINSQPIVIEHAIELHQLQRTQAILVTHSHYDHALDVPLLGQLLPQAKIIGSRSTLNIARGAHLPESQLQQLVPLQPMQIGNFTVTAFPSQHTPPTAVNNDLGEEIQQPLSLPARFSEFKEGHSFDYLIEYEGHKSLVKASTGFIPEQLKQLQVDHLFLGIAQLSRQPEQYQQQYLAETLQHLKPKVLIPIHWDDFFQPPEQPLQFLPHLADNTPKSLNTVIKAAAQQQTQVLLLDQPYAYPLMTATDVAR</sequence>
<dbReference type="GO" id="GO:0016787">
    <property type="term" value="F:hydrolase activity"/>
    <property type="evidence" value="ECO:0007669"/>
    <property type="project" value="UniProtKB-KW"/>
</dbReference>
<dbReference type="AlphaFoldDB" id="A0A6C0Y5Q8"/>
<dbReference type="RefSeq" id="WP_163146221.1">
    <property type="nucleotide sequence ID" value="NZ_CP044455.1"/>
</dbReference>
<dbReference type="Pfam" id="PF12706">
    <property type="entry name" value="Lactamase_B_2"/>
    <property type="match status" value="1"/>
</dbReference>
<keyword evidence="1" id="KW-1133">Transmembrane helix</keyword>
<dbReference type="EMBL" id="CP044455">
    <property type="protein sequence ID" value="QIC71436.1"/>
    <property type="molecule type" value="Genomic_DNA"/>
</dbReference>
<evidence type="ECO:0000256" key="1">
    <source>
        <dbReference type="SAM" id="Phobius"/>
    </source>
</evidence>
<keyword evidence="1" id="KW-0812">Transmembrane</keyword>
<evidence type="ECO:0000313" key="5">
    <source>
        <dbReference type="Proteomes" id="UP000503440"/>
    </source>
</evidence>
<dbReference type="PANTHER" id="PTHR43546">
    <property type="entry name" value="UPF0173 METAL-DEPENDENT HYDROLASE MJ1163-RELATED"/>
    <property type="match status" value="1"/>
</dbReference>
<keyword evidence="1" id="KW-0472">Membrane</keyword>
<accession>A0A6C0Y5Q8</accession>
<protein>
    <submittedName>
        <fullName evidence="3">MBL fold metallo-hydrolase</fullName>
    </submittedName>
</protein>
<reference evidence="4 6" key="2">
    <citation type="submission" date="2020-02" db="EMBL/GenBank/DDBJ databases">
        <title>Tigecycline-resistant Acinetobacter species from pigs and migratory birds.</title>
        <authorList>
            <person name="Chen C."/>
            <person name="Sun J."/>
            <person name="Liao X.-P."/>
            <person name="Liu Y.-H."/>
        </authorList>
    </citation>
    <scope>NUCLEOTIDE SEQUENCE [LARGE SCALE GENOMIC DNA]</scope>
    <source>
        <strain evidence="4 6">C15_T</strain>
    </source>
</reference>
<evidence type="ECO:0000313" key="3">
    <source>
        <dbReference type="EMBL" id="QIC71436.1"/>
    </source>
</evidence>
<dbReference type="InterPro" id="IPR050114">
    <property type="entry name" value="UPF0173_UPF0282_UlaG_hydrolase"/>
</dbReference>
<dbReference type="EMBL" id="CP048654">
    <property type="protein sequence ID" value="QOW42641.1"/>
    <property type="molecule type" value="Genomic_DNA"/>
</dbReference>